<keyword evidence="2" id="KW-1185">Reference proteome</keyword>
<gene>
    <name evidence="3" type="primary">SPATA32</name>
</gene>
<feature type="region of interest" description="Disordered" evidence="1">
    <location>
        <begin position="342"/>
        <end position="364"/>
    </location>
</feature>
<accession>A0ABM0RAY3</accession>
<sequence length="382" mass="41582">MDGSGRGGGEAKMVVEEGRRGGCQRISLLWQGVGANRGDTLEEELSEQEPPPKVDLDLDLYPDPDPEPEADLGMELDLKALLQSDMYPTAKPGAQQDVEPCDKDHEQQGYRIEPVNPYPEGLLMPQNITQWSLKSNSSYLSSMEEDQMSIKHHSICVQTSQHLFSANKLIQASEHSLQRSVNMQVNESSASKTSQPGQVSVPMDTLCSKQQLQTPNVHPALAATNSQPPANPCLSSPSLPKAIGLTELINFASSLALSSSSKMDLPNLRHMIKASPQKAMEPSTEPTMDTCTETLPEKPPEAGEPQRAWNQADKHFPCSYLDFSKPGVKSATIEGEVQLLQPPAISPQLQGAKEDSVPGTKKGNPLFLKIHFKVSSPTTPEK</sequence>
<evidence type="ECO:0000313" key="3">
    <source>
        <dbReference type="RefSeq" id="XP_008577774.1"/>
    </source>
</evidence>
<dbReference type="Pfam" id="PF15310">
    <property type="entry name" value="VAD1-2"/>
    <property type="match status" value="1"/>
</dbReference>
<feature type="compositionally biased region" description="Acidic residues" evidence="1">
    <location>
        <begin position="57"/>
        <end position="70"/>
    </location>
</feature>
<evidence type="ECO:0000256" key="1">
    <source>
        <dbReference type="SAM" id="MobiDB-lite"/>
    </source>
</evidence>
<proteinExistence type="predicted"/>
<evidence type="ECO:0000313" key="2">
    <source>
        <dbReference type="Proteomes" id="UP000694923"/>
    </source>
</evidence>
<reference evidence="3" key="1">
    <citation type="submission" date="2025-08" db="UniProtKB">
        <authorList>
            <consortium name="RefSeq"/>
        </authorList>
    </citation>
    <scope>IDENTIFICATION</scope>
</reference>
<feature type="region of interest" description="Disordered" evidence="1">
    <location>
        <begin position="275"/>
        <end position="305"/>
    </location>
</feature>
<dbReference type="RefSeq" id="XP_008577774.1">
    <property type="nucleotide sequence ID" value="XM_008579552.1"/>
</dbReference>
<dbReference type="GeneID" id="103596001"/>
<protein>
    <submittedName>
        <fullName evidence="3">Spermatogenesis-associated protein 32</fullName>
    </submittedName>
</protein>
<dbReference type="Proteomes" id="UP000694923">
    <property type="component" value="Unplaced"/>
</dbReference>
<organism evidence="2 3">
    <name type="scientific">Galeopterus variegatus</name>
    <name type="common">Malayan flying lemur</name>
    <name type="synonym">Cynocephalus variegatus</name>
    <dbReference type="NCBI Taxonomy" id="482537"/>
    <lineage>
        <taxon>Eukaryota</taxon>
        <taxon>Metazoa</taxon>
        <taxon>Chordata</taxon>
        <taxon>Craniata</taxon>
        <taxon>Vertebrata</taxon>
        <taxon>Euteleostomi</taxon>
        <taxon>Mammalia</taxon>
        <taxon>Eutheria</taxon>
        <taxon>Euarchontoglires</taxon>
        <taxon>Dermoptera</taxon>
        <taxon>Cynocephalidae</taxon>
        <taxon>Galeopterus</taxon>
    </lineage>
</organism>
<feature type="compositionally biased region" description="Polar residues" evidence="1">
    <location>
        <begin position="284"/>
        <end position="293"/>
    </location>
</feature>
<dbReference type="InterPro" id="IPR029297">
    <property type="entry name" value="SPATA32"/>
</dbReference>
<dbReference type="PANTHER" id="PTHR37338">
    <property type="entry name" value="SPERMATOGENESIS-ASSOCIATED PROTEIN 32"/>
    <property type="match status" value="1"/>
</dbReference>
<feature type="region of interest" description="Disordered" evidence="1">
    <location>
        <begin position="37"/>
        <end position="70"/>
    </location>
</feature>
<name>A0ABM0RAY3_GALVR</name>
<dbReference type="PANTHER" id="PTHR37338:SF1">
    <property type="entry name" value="SPERMATOGENESIS-ASSOCIATED PROTEIN 32"/>
    <property type="match status" value="1"/>
</dbReference>